<dbReference type="AlphaFoldDB" id="A0AAV5UW90"/>
<name>A0AAV5UW90_9BILA</name>
<organism evidence="1 2">
    <name type="scientific">Pristionchus fissidentatus</name>
    <dbReference type="NCBI Taxonomy" id="1538716"/>
    <lineage>
        <taxon>Eukaryota</taxon>
        <taxon>Metazoa</taxon>
        <taxon>Ecdysozoa</taxon>
        <taxon>Nematoda</taxon>
        <taxon>Chromadorea</taxon>
        <taxon>Rhabditida</taxon>
        <taxon>Rhabditina</taxon>
        <taxon>Diplogasteromorpha</taxon>
        <taxon>Diplogasteroidea</taxon>
        <taxon>Neodiplogasteridae</taxon>
        <taxon>Pristionchus</taxon>
    </lineage>
</organism>
<proteinExistence type="predicted"/>
<protein>
    <submittedName>
        <fullName evidence="1">Uncharacterized protein</fullName>
    </submittedName>
</protein>
<dbReference type="EMBL" id="BTSY01000001">
    <property type="protein sequence ID" value="GMT11389.1"/>
    <property type="molecule type" value="Genomic_DNA"/>
</dbReference>
<sequence length="112" mass="13696">ENLKTTLQIRQMNIPRILLHMHDYADLELRKCIKSGNDYYLEKESADKRLDRLNDDYESEVDDECDGMCYPIRDYIQEEGDFPKSHSWWFSTHRWNRLNNIQRNNEYTLFDD</sequence>
<evidence type="ECO:0000313" key="2">
    <source>
        <dbReference type="Proteomes" id="UP001432322"/>
    </source>
</evidence>
<feature type="non-terminal residue" evidence="1">
    <location>
        <position position="1"/>
    </location>
</feature>
<gene>
    <name evidence="1" type="ORF">PFISCL1PPCAC_2686</name>
</gene>
<evidence type="ECO:0000313" key="1">
    <source>
        <dbReference type="EMBL" id="GMT11389.1"/>
    </source>
</evidence>
<dbReference type="Proteomes" id="UP001432322">
    <property type="component" value="Unassembled WGS sequence"/>
</dbReference>
<keyword evidence="2" id="KW-1185">Reference proteome</keyword>
<accession>A0AAV5UW90</accession>
<reference evidence="1" key="1">
    <citation type="submission" date="2023-10" db="EMBL/GenBank/DDBJ databases">
        <title>Genome assembly of Pristionchus species.</title>
        <authorList>
            <person name="Yoshida K."/>
            <person name="Sommer R.J."/>
        </authorList>
    </citation>
    <scope>NUCLEOTIDE SEQUENCE</scope>
    <source>
        <strain evidence="1">RS5133</strain>
    </source>
</reference>
<comment type="caution">
    <text evidence="1">The sequence shown here is derived from an EMBL/GenBank/DDBJ whole genome shotgun (WGS) entry which is preliminary data.</text>
</comment>